<dbReference type="RefSeq" id="XP_010274594.1">
    <property type="nucleotide sequence ID" value="XM_010276292.2"/>
</dbReference>
<dbReference type="InterPro" id="IPR002048">
    <property type="entry name" value="EF_hand_dom"/>
</dbReference>
<evidence type="ECO:0000313" key="2">
    <source>
        <dbReference type="RefSeq" id="XP_010274594.1"/>
    </source>
</evidence>
<name>A0A1U8B1K3_NELNU</name>
<dbReference type="eggNOG" id="ENOG502S5GN">
    <property type="taxonomic scope" value="Eukaryota"/>
</dbReference>
<gene>
    <name evidence="2" type="primary">LOC104609873</name>
</gene>
<protein>
    <submittedName>
        <fullName evidence="2">Uncharacterized protein LOC104609873</fullName>
    </submittedName>
</protein>
<dbReference type="GO" id="GO:0005509">
    <property type="term" value="F:calcium ion binding"/>
    <property type="evidence" value="ECO:0007669"/>
    <property type="project" value="InterPro"/>
</dbReference>
<dbReference type="SMART" id="SM00054">
    <property type="entry name" value="EFh"/>
    <property type="match status" value="2"/>
</dbReference>
<dbReference type="InterPro" id="IPR018247">
    <property type="entry name" value="EF_Hand_1_Ca_BS"/>
</dbReference>
<dbReference type="STRING" id="4432.A0A1U8B1K3"/>
<dbReference type="SUPFAM" id="SSF57850">
    <property type="entry name" value="RING/U-box"/>
    <property type="match status" value="1"/>
</dbReference>
<dbReference type="PROSITE" id="PS50222">
    <property type="entry name" value="EF_HAND_2"/>
    <property type="match status" value="2"/>
</dbReference>
<dbReference type="Gene3D" id="1.10.238.10">
    <property type="entry name" value="EF-hand"/>
    <property type="match status" value="1"/>
</dbReference>
<dbReference type="OrthoDB" id="8785703at2759"/>
<accession>A0A1U8B1K3</accession>
<reference evidence="2" key="1">
    <citation type="submission" date="2025-08" db="UniProtKB">
        <authorList>
            <consortium name="RefSeq"/>
        </authorList>
    </citation>
    <scope>IDENTIFICATION</scope>
</reference>
<proteinExistence type="predicted"/>
<dbReference type="KEGG" id="nnu:104609873"/>
<sequence>MEEIRQAALCYYRDSEPEIKMKAAEQFMSMDGDGDGKVSITEFTEYLKSAGCNVDKNLSRNLFEELDRDKNGVLDFEEAIVFFYISTKRMIICGGCGSFIRDVYFTCIQCFRNKSQDAYNLCCDCYASGQGRSDEHKVFLDNFTALKFIRQSIEKGQTSKRNGVVAAVAVFVAKAAARHAALHAAGAAGEVAVGAAVAGAFGPVVQGAAVLGVAKAAVVVAAVSAACSIM</sequence>
<dbReference type="AlphaFoldDB" id="A0A1U8B1K3"/>
<dbReference type="Proteomes" id="UP000189703">
    <property type="component" value="Unplaced"/>
</dbReference>
<dbReference type="CDD" id="cd00051">
    <property type="entry name" value="EFh"/>
    <property type="match status" value="1"/>
</dbReference>
<dbReference type="OMA" id="CVECFDG"/>
<dbReference type="InterPro" id="IPR011992">
    <property type="entry name" value="EF-hand-dom_pair"/>
</dbReference>
<dbReference type="Pfam" id="PF13499">
    <property type="entry name" value="EF-hand_7"/>
    <property type="match status" value="1"/>
</dbReference>
<evidence type="ECO:0000313" key="1">
    <source>
        <dbReference type="Proteomes" id="UP000189703"/>
    </source>
</evidence>
<keyword evidence="1" id="KW-1185">Reference proteome</keyword>
<dbReference type="GeneID" id="104609873"/>
<organism evidence="1 2">
    <name type="scientific">Nelumbo nucifera</name>
    <name type="common">Sacred lotus</name>
    <dbReference type="NCBI Taxonomy" id="4432"/>
    <lineage>
        <taxon>Eukaryota</taxon>
        <taxon>Viridiplantae</taxon>
        <taxon>Streptophyta</taxon>
        <taxon>Embryophyta</taxon>
        <taxon>Tracheophyta</taxon>
        <taxon>Spermatophyta</taxon>
        <taxon>Magnoliopsida</taxon>
        <taxon>Proteales</taxon>
        <taxon>Nelumbonaceae</taxon>
        <taxon>Nelumbo</taxon>
    </lineage>
</organism>
<dbReference type="PROSITE" id="PS00018">
    <property type="entry name" value="EF_HAND_1"/>
    <property type="match status" value="1"/>
</dbReference>
<dbReference type="SUPFAM" id="SSF47473">
    <property type="entry name" value="EF-hand"/>
    <property type="match status" value="1"/>
</dbReference>